<name>A0A3M6V9S1_9STRA</name>
<evidence type="ECO:0000313" key="3">
    <source>
        <dbReference type="EMBL" id="RQM11200.1"/>
    </source>
</evidence>
<accession>A0A3M6V9S1</accession>
<organism evidence="2 4">
    <name type="scientific">Peronospora effusa</name>
    <dbReference type="NCBI Taxonomy" id="542832"/>
    <lineage>
        <taxon>Eukaryota</taxon>
        <taxon>Sar</taxon>
        <taxon>Stramenopiles</taxon>
        <taxon>Oomycota</taxon>
        <taxon>Peronosporomycetes</taxon>
        <taxon>Peronosporales</taxon>
        <taxon>Peronosporaceae</taxon>
        <taxon>Peronospora</taxon>
    </lineage>
</organism>
<keyword evidence="4" id="KW-1185">Reference proteome</keyword>
<dbReference type="AlphaFoldDB" id="A0A3M6V9S1"/>
<feature type="region of interest" description="Disordered" evidence="1">
    <location>
        <begin position="50"/>
        <end position="72"/>
    </location>
</feature>
<dbReference type="EMBL" id="QKXF01000459">
    <property type="protein sequence ID" value="RQM11200.1"/>
    <property type="molecule type" value="Genomic_DNA"/>
</dbReference>
<dbReference type="Proteomes" id="UP000282087">
    <property type="component" value="Unassembled WGS sequence"/>
</dbReference>
<evidence type="ECO:0000313" key="2">
    <source>
        <dbReference type="EMBL" id="RMX62006.1"/>
    </source>
</evidence>
<evidence type="ECO:0000313" key="5">
    <source>
        <dbReference type="Proteomes" id="UP000286097"/>
    </source>
</evidence>
<dbReference type="Proteomes" id="UP000286097">
    <property type="component" value="Unassembled WGS sequence"/>
</dbReference>
<evidence type="ECO:0000256" key="1">
    <source>
        <dbReference type="SAM" id="MobiDB-lite"/>
    </source>
</evidence>
<proteinExistence type="predicted"/>
<comment type="caution">
    <text evidence="2">The sequence shown here is derived from an EMBL/GenBank/DDBJ whole genome shotgun (WGS) entry which is preliminary data.</text>
</comment>
<reference evidence="4 5" key="1">
    <citation type="submission" date="2018-06" db="EMBL/GenBank/DDBJ databases">
        <title>Comparative genomics of downy mildews reveals potential adaptations to biotrophy.</title>
        <authorList>
            <person name="Fletcher K."/>
            <person name="Klosterman S.J."/>
            <person name="Derevnina L."/>
            <person name="Martin F."/>
            <person name="Koike S."/>
            <person name="Reyes Chin-Wo S."/>
            <person name="Mou B."/>
            <person name="Michelmore R."/>
        </authorList>
    </citation>
    <scope>NUCLEOTIDE SEQUENCE [LARGE SCALE GENOMIC DNA]</scope>
    <source>
        <strain evidence="3 5">R13</strain>
        <strain evidence="2 4">R14</strain>
    </source>
</reference>
<dbReference type="EMBL" id="QLLG01000823">
    <property type="protein sequence ID" value="RMX62006.1"/>
    <property type="molecule type" value="Genomic_DNA"/>
</dbReference>
<gene>
    <name evidence="3" type="ORF">DD237_008334</name>
    <name evidence="2" type="ORF">DD238_008301</name>
</gene>
<sequence>MSVHASARLLGHETSEVCIEGGVQVMMVAAGLDQPSAEEEGEIFRKRRRLRHAAEGDEEEGWMTRSTSSRGC</sequence>
<dbReference type="VEuPathDB" id="FungiDB:DD237_008334"/>
<evidence type="ECO:0000313" key="4">
    <source>
        <dbReference type="Proteomes" id="UP000282087"/>
    </source>
</evidence>
<protein>
    <submittedName>
        <fullName evidence="2">Uncharacterized protein</fullName>
    </submittedName>
</protein>